<dbReference type="PANTHER" id="PTHR16525">
    <property type="entry name" value="PROTEIN C12ORF4"/>
    <property type="match status" value="1"/>
</dbReference>
<feature type="region of interest" description="Disordered" evidence="1">
    <location>
        <begin position="270"/>
        <end position="291"/>
    </location>
</feature>
<dbReference type="VEuPathDB" id="ToxoDB:BESB_010540"/>
<dbReference type="PANTHER" id="PTHR16525:SF0">
    <property type="entry name" value="PROTEIN C12ORF4"/>
    <property type="match status" value="1"/>
</dbReference>
<gene>
    <name evidence="2" type="ORF">BESB_010540</name>
</gene>
<comment type="caution">
    <text evidence="2">The sequence shown here is derived from an EMBL/GenBank/DDBJ whole genome shotgun (WGS) entry which is preliminary data.</text>
</comment>
<feature type="compositionally biased region" description="Low complexity" evidence="1">
    <location>
        <begin position="401"/>
        <end position="416"/>
    </location>
</feature>
<dbReference type="EMBL" id="NWUJ01000001">
    <property type="protein sequence ID" value="PFH38712.1"/>
    <property type="molecule type" value="Genomic_DNA"/>
</dbReference>
<proteinExistence type="predicted"/>
<feature type="region of interest" description="Disordered" evidence="1">
    <location>
        <begin position="501"/>
        <end position="537"/>
    </location>
</feature>
<evidence type="ECO:0000313" key="3">
    <source>
        <dbReference type="Proteomes" id="UP000224006"/>
    </source>
</evidence>
<feature type="region of interest" description="Disordered" evidence="1">
    <location>
        <begin position="383"/>
        <end position="425"/>
    </location>
</feature>
<feature type="compositionally biased region" description="Basic and acidic residues" evidence="1">
    <location>
        <begin position="271"/>
        <end position="284"/>
    </location>
</feature>
<protein>
    <submittedName>
        <fullName evidence="2">Uncharacterized protein</fullName>
    </submittedName>
</protein>
<sequence>MASSDSLFFLLNNVWVAPTAVFSSRANSASLAVYLPATVSQAHSGCQIAAGGYAIDVARPGGDSVSPHGKFLLINVNSSDDLGDKLDELVLHSFRNWGQSSTKLKAVKIHVLRSLLSDFNFHRPPLLPLLLQPNWGLPHTLRAAAWRKYQPWHHCPRRKPTAGLQQQAPHFDSSTEPPLEAVFLSIFSWQPLFSSLVDVGAAHALGIRPTVLEAASRAFLAAALTRRENALHINRSSISSYSQARQHYGHFCLEAAADALALAGTVNLSSGRRDARPSRARGQDESSSLLHDGGCAEGPRLSASVHSIVAAALLARSCDRSLATVCPRVTLMRAISYWWCLEQLQLPDPWSSSGSGGGGPRHRAPSRGENGWVPVVLNHRSEAPSPFTPLGGDSCSPTQVSPGSLLTSPSGSLSLARGGGGPGTVSTNDSMRITPGASAAVASSGASGASDGRTATCGDLYLVRGKNIPSSGNRLLQQLQDSFDSSMAAVLERQHESLIQLRERQSTEMEEACGRREERGVEHSGGEGPRSARHDERLGAESVAAQDEIKSALRSESLMPPHSAEASETNSTVKSGGGGSPAEDVAGMRGSQGTLGRTNAGLQKGSGSLDAAEERPIVSPSCEVAKTVEALVLQHVSEFELLELHWRAERVLLRQQHLQDLKDVAVDLYLLHKAAVDGQDSPLILPPLPSAHESDLLPADWHSRNYGGSVSQEALLGLHQRQGTVDVVGGTHTRGRTSSNRLSAEETSVEVCNPHWHEDRAGEGRRTMSRSPLFPASPISAGGGGRATRGPVDEVSSGEMEASSNSFGTRGLPSTERNAVSFGASQHQPLALPPALHIVTPTSVLRRLIEHRRKQQEERAKEGGNQAVKDWRQGTLSGVVGSSSAPRDARLPVSRRSSCGEVTAGSASSSERPRARSSRSSLVAVEGGASPPSSATRRGDQVRTPPSARAAREPPSFPAVVDVRPLLSPSVWEQRLRCWPEEQMLRRLKQHAILPLMFGQQRKRCFVIRICTGNVTDIAQHASSASAGGAQLCSASGGVEATTLRTPEGRFGQFRTGDARLACHESSSTFSDSYVDYLCGMSAAYDYHATEYPSRADFFWIDSVASPFTGRSYCSDDALMGGAPPPGAGGACYRRGSLASIVTARGTQLGISRSGEEEADLGRSVSADASALLGFSNSSSSLGRAPSCDPFSHTVCIKAADHARCRGCSGGIGNCWCSSSFSLVGPRPQPLVAIVLPVATSLKLRAPAYQRWRAQTAAASDFVFPGIDEQRRMLDVHLRRRAVAQNQGLAEGPGSVGGTGHVTAVSGEPGTFPSAAPSALEVGEVFISRHSNNGGASVIFHLVVSGAAPASRKAMPVSAVGKLATAVRGSELCQRDAVVTSVTDRDYLRRMRSTNSGGNDDTSAGKPRFDGDDTKEPESDLCRLGANEDSGTPASGDPSFRNPPPSLEKAVHKPQQDSALLLGTCKLEPEGLLPSELQRGLKEVLSVASTGGIRTLTMPLLLTDGGAADCSLPFALLQRRVFQVLRCLINELRCIASSSERSPQLRQIVLVLPQQQSQRHEAGKGAAKGGGEVSAGDVDGERKTQDERWMNGILQSTINFIRHSTHCCTLVR</sequence>
<evidence type="ECO:0000313" key="2">
    <source>
        <dbReference type="EMBL" id="PFH38712.1"/>
    </source>
</evidence>
<reference evidence="2 3" key="1">
    <citation type="submission" date="2017-09" db="EMBL/GenBank/DDBJ databases">
        <title>Genome sequencing of Besnoitia besnoiti strain Bb-Ger1.</title>
        <authorList>
            <person name="Schares G."/>
            <person name="Venepally P."/>
            <person name="Lorenzi H.A."/>
        </authorList>
    </citation>
    <scope>NUCLEOTIDE SEQUENCE [LARGE SCALE GENOMIC DNA]</scope>
    <source>
        <strain evidence="2 3">Bb-Ger1</strain>
    </source>
</reference>
<feature type="compositionally biased region" description="Polar residues" evidence="1">
    <location>
        <begin position="1393"/>
        <end position="1402"/>
    </location>
</feature>
<dbReference type="KEGG" id="bbes:BESB_010540"/>
<feature type="region of interest" description="Disordered" evidence="1">
    <location>
        <begin position="853"/>
        <end position="955"/>
    </location>
</feature>
<dbReference type="RefSeq" id="XP_029222721.1">
    <property type="nucleotide sequence ID" value="XM_029359808.1"/>
</dbReference>
<feature type="compositionally biased region" description="Basic and acidic residues" evidence="1">
    <location>
        <begin position="1407"/>
        <end position="1421"/>
    </location>
</feature>
<dbReference type="GO" id="GO:0005737">
    <property type="term" value="C:cytoplasm"/>
    <property type="evidence" value="ECO:0007669"/>
    <property type="project" value="TreeGrafter"/>
</dbReference>
<feature type="compositionally biased region" description="Basic and acidic residues" evidence="1">
    <location>
        <begin position="755"/>
        <end position="766"/>
    </location>
</feature>
<feature type="region of interest" description="Disordered" evidence="1">
    <location>
        <begin position="1559"/>
        <end position="1582"/>
    </location>
</feature>
<dbReference type="GeneID" id="40306116"/>
<feature type="region of interest" description="Disordered" evidence="1">
    <location>
        <begin position="1389"/>
        <end position="1454"/>
    </location>
</feature>
<dbReference type="InterPro" id="IPR019311">
    <property type="entry name" value="Fy-3"/>
</dbReference>
<accession>A0A2A9MR20</accession>
<feature type="compositionally biased region" description="Polar residues" evidence="1">
    <location>
        <begin position="874"/>
        <end position="885"/>
    </location>
</feature>
<feature type="compositionally biased region" description="Polar residues" evidence="1">
    <location>
        <begin position="591"/>
        <end position="601"/>
    </location>
</feature>
<name>A0A2A9MR20_BESBE</name>
<keyword evidence="3" id="KW-1185">Reference proteome</keyword>
<dbReference type="OrthoDB" id="415359at2759"/>
<dbReference type="Proteomes" id="UP000224006">
    <property type="component" value="Chromosome I"/>
</dbReference>
<feature type="compositionally biased region" description="Polar residues" evidence="1">
    <location>
        <begin position="736"/>
        <end position="746"/>
    </location>
</feature>
<evidence type="ECO:0000256" key="1">
    <source>
        <dbReference type="SAM" id="MobiDB-lite"/>
    </source>
</evidence>
<feature type="region of interest" description="Disordered" evidence="1">
    <location>
        <begin position="554"/>
        <end position="614"/>
    </location>
</feature>
<feature type="region of interest" description="Disordered" evidence="1">
    <location>
        <begin position="728"/>
        <end position="816"/>
    </location>
</feature>
<organism evidence="2 3">
    <name type="scientific">Besnoitia besnoiti</name>
    <name type="common">Apicomplexan protozoan</name>
    <dbReference type="NCBI Taxonomy" id="94643"/>
    <lineage>
        <taxon>Eukaryota</taxon>
        <taxon>Sar</taxon>
        <taxon>Alveolata</taxon>
        <taxon>Apicomplexa</taxon>
        <taxon>Conoidasida</taxon>
        <taxon>Coccidia</taxon>
        <taxon>Eucoccidiorida</taxon>
        <taxon>Eimeriorina</taxon>
        <taxon>Sarcocystidae</taxon>
        <taxon>Besnoitia</taxon>
    </lineage>
</organism>
<feature type="region of interest" description="Disordered" evidence="1">
    <location>
        <begin position="350"/>
        <end position="371"/>
    </location>
</feature>